<accession>A0A4C1ZPH7</accession>
<evidence type="ECO:0000313" key="2">
    <source>
        <dbReference type="EMBL" id="GBP88799.1"/>
    </source>
</evidence>
<organism evidence="2 3">
    <name type="scientific">Eumeta variegata</name>
    <name type="common">Bagworm moth</name>
    <name type="synonym">Eumeta japonica</name>
    <dbReference type="NCBI Taxonomy" id="151549"/>
    <lineage>
        <taxon>Eukaryota</taxon>
        <taxon>Metazoa</taxon>
        <taxon>Ecdysozoa</taxon>
        <taxon>Arthropoda</taxon>
        <taxon>Hexapoda</taxon>
        <taxon>Insecta</taxon>
        <taxon>Pterygota</taxon>
        <taxon>Neoptera</taxon>
        <taxon>Endopterygota</taxon>
        <taxon>Lepidoptera</taxon>
        <taxon>Glossata</taxon>
        <taxon>Ditrysia</taxon>
        <taxon>Tineoidea</taxon>
        <taxon>Psychidae</taxon>
        <taxon>Oiketicinae</taxon>
        <taxon>Eumeta</taxon>
    </lineage>
</organism>
<evidence type="ECO:0000313" key="3">
    <source>
        <dbReference type="Proteomes" id="UP000299102"/>
    </source>
</evidence>
<feature type="compositionally biased region" description="Basic and acidic residues" evidence="1">
    <location>
        <begin position="174"/>
        <end position="185"/>
    </location>
</feature>
<name>A0A4C1ZPH7_EUMVA</name>
<gene>
    <name evidence="2" type="ORF">EVAR_66170_1</name>
</gene>
<comment type="caution">
    <text evidence="2">The sequence shown here is derived from an EMBL/GenBank/DDBJ whole genome shotgun (WGS) entry which is preliminary data.</text>
</comment>
<dbReference type="AlphaFoldDB" id="A0A4C1ZPH7"/>
<keyword evidence="3" id="KW-1185">Reference proteome</keyword>
<dbReference type="EMBL" id="BGZK01001959">
    <property type="protein sequence ID" value="GBP88799.1"/>
    <property type="molecule type" value="Genomic_DNA"/>
</dbReference>
<dbReference type="Proteomes" id="UP000299102">
    <property type="component" value="Unassembled WGS sequence"/>
</dbReference>
<protein>
    <submittedName>
        <fullName evidence="2">Uncharacterized protein</fullName>
    </submittedName>
</protein>
<proteinExistence type="predicted"/>
<reference evidence="2 3" key="1">
    <citation type="journal article" date="2019" name="Commun. Biol.">
        <title>The bagworm genome reveals a unique fibroin gene that provides high tensile strength.</title>
        <authorList>
            <person name="Kono N."/>
            <person name="Nakamura H."/>
            <person name="Ohtoshi R."/>
            <person name="Tomita M."/>
            <person name="Numata K."/>
            <person name="Arakawa K."/>
        </authorList>
    </citation>
    <scope>NUCLEOTIDE SEQUENCE [LARGE SCALE GENOMIC DNA]</scope>
</reference>
<sequence length="196" mass="22632">MYNARRRYDDTNCPWETRHLRRYTSRFVRLPTCDMTRRAARTRLVDFPLQSTVPEHGVAHLSVFVTESLVRRGSARAAQPPLPLIQFPSDSRRILCGNKMSPCALELLTSKLWRIPRCTCPFKRQFLLMPSSRQHKLGFTDLKIQRVRQLPAAIARSSDPPRADANQNSGWRKHNLERSTRDKGSGHLSWRLCGVP</sequence>
<evidence type="ECO:0000256" key="1">
    <source>
        <dbReference type="SAM" id="MobiDB-lite"/>
    </source>
</evidence>
<feature type="region of interest" description="Disordered" evidence="1">
    <location>
        <begin position="153"/>
        <end position="188"/>
    </location>
</feature>